<dbReference type="Pfam" id="PF00704">
    <property type="entry name" value="Glyco_hydro_18"/>
    <property type="match status" value="1"/>
</dbReference>
<dbReference type="EC" id="3.2.1.14" evidence="3"/>
<evidence type="ECO:0000259" key="8">
    <source>
        <dbReference type="PROSITE" id="PS50093"/>
    </source>
</evidence>
<dbReference type="InterPro" id="IPR001579">
    <property type="entry name" value="Glyco_hydro_18_chit_AS"/>
</dbReference>
<dbReference type="Proteomes" id="UP000321306">
    <property type="component" value="Unassembled WGS sequence"/>
</dbReference>
<dbReference type="Pfam" id="PF18911">
    <property type="entry name" value="PKD_4"/>
    <property type="match status" value="1"/>
</dbReference>
<feature type="domain" description="PKD" evidence="8">
    <location>
        <begin position="248"/>
        <end position="307"/>
    </location>
</feature>
<feature type="domain" description="GH18" evidence="9">
    <location>
        <begin position="513"/>
        <end position="892"/>
    </location>
</feature>
<dbReference type="SUPFAM" id="SSF51445">
    <property type="entry name" value="(Trans)glycosidases"/>
    <property type="match status" value="1"/>
</dbReference>
<dbReference type="GO" id="GO:0005576">
    <property type="term" value="C:extracellular region"/>
    <property type="evidence" value="ECO:0007669"/>
    <property type="project" value="TreeGrafter"/>
</dbReference>
<evidence type="ECO:0000256" key="7">
    <source>
        <dbReference type="RuleBase" id="RU000489"/>
    </source>
</evidence>
<dbReference type="SMART" id="SM00089">
    <property type="entry name" value="PKD"/>
    <property type="match status" value="2"/>
</dbReference>
<dbReference type="Gene3D" id="3.20.20.80">
    <property type="entry name" value="Glycosidases"/>
    <property type="match status" value="2"/>
</dbReference>
<dbReference type="PANTHER" id="PTHR11177">
    <property type="entry name" value="CHITINASE"/>
    <property type="match status" value="1"/>
</dbReference>
<keyword evidence="5" id="KW-0146">Chitin degradation</keyword>
<name>A0A511MZL5_DEIC1</name>
<gene>
    <name evidence="10" type="ORF">DC3_13230</name>
</gene>
<dbReference type="PROSITE" id="PS51257">
    <property type="entry name" value="PROKAR_LIPOPROTEIN"/>
    <property type="match status" value="1"/>
</dbReference>
<proteinExistence type="inferred from homology"/>
<keyword evidence="4 7" id="KW-0378">Hydrolase</keyword>
<dbReference type="SUPFAM" id="SSF49299">
    <property type="entry name" value="PKD domain"/>
    <property type="match status" value="2"/>
</dbReference>
<evidence type="ECO:0000256" key="5">
    <source>
        <dbReference type="ARBA" id="ARBA00023024"/>
    </source>
</evidence>
<dbReference type="InterPro" id="IPR013783">
    <property type="entry name" value="Ig-like_fold"/>
</dbReference>
<comment type="caution">
    <text evidence="10">The sequence shown here is derived from an EMBL/GenBank/DDBJ whole genome shotgun (WGS) entry which is preliminary data.</text>
</comment>
<evidence type="ECO:0000259" key="9">
    <source>
        <dbReference type="PROSITE" id="PS51910"/>
    </source>
</evidence>
<dbReference type="OrthoDB" id="5478822at2"/>
<dbReference type="Gene3D" id="2.60.40.10">
    <property type="entry name" value="Immunoglobulins"/>
    <property type="match status" value="2"/>
</dbReference>
<dbReference type="InterPro" id="IPR001223">
    <property type="entry name" value="Glyco_hydro18_cat"/>
</dbReference>
<dbReference type="CDD" id="cd00146">
    <property type="entry name" value="PKD"/>
    <property type="match status" value="1"/>
</dbReference>
<sequence length="892" mass="95782">MKRNTLLISLSLTLAACSSTPPTQPQATRIMALAVPAEAPFIRIELSGPQDLVQEATANSQGQATFNFPNLISGTYNITARAFNSRPQQGDPATGVVLYKTVIKNHVFDGAPLNIGLKRLTSTLSLDVSGIDPVARFLSAKIGNKQVALNVSGTTATGKLLGVETGVGRDVIVEGRNTPGGPVVQQGTGQVTLSEAASSTSIQMQPVAGNPPEIPVLTGASSVKKGEVYSLRIDTSDQHADLRTLRVDWGDGEIQDFNLSGRTDSRTLTHTFTAPGSRNVSVVVTNANNLARSANRNVNVVDTSTGTVVVGLSEELTEVTLRVTGVPESTTQLQATITDPNFAGLQKSAISKQEFLPSYQIDLLPLADGTWTATLGLPRDVTYNYSLNAGRIEGGSGSFNSEGDTQTVDWSFQQGPNIAPTVKSFKLSASGGNAPLNVNFTLQGDDVEGDALTCLLDTDGNGTNDFTIEHCETQKTQSFTYTGNGRFTPILKVVDSRGAVGKAARVVKTGRTPWVAGYYSGWNAGHSATDENPRPQDLDFGGLTHLMVASIWANFEEGTTHYTGINTSFFQGPGGADWARAGAAEAHKNGDKALLMLGGSGFRDGLVIAMQPQYRKQFVQDLLQVMEDLNFDGIDLDWEPIHVGFEPLLGIEVDDRVFITQLAEDLRAAKPDIILTLPVGWLNVNNDQADPWVAEVAPLLDQINIMSYDMAGPWGWSTWHSSALFGEGGDHPTSVSSTSQRYLAAGVPANKFGVGIGFYGNCYRRSYAPLEPIRGIMGTGDNEMSYRRIKSLYSVHDVNVRMWDDIAKVPYLSSRPLGTGVHLNAGHTGQGMQDCDFVSYEDPQSILTKGQYVKDQGLGGAIIWTVNQGYFRNPVDGDHNPLLTATREGFLQ</sequence>
<keyword evidence="11" id="KW-1185">Reference proteome</keyword>
<keyword evidence="5" id="KW-0119">Carbohydrate metabolism</keyword>
<comment type="similarity">
    <text evidence="2">Belongs to the glycosyl hydrolase 18 family. Chitinase class II subfamily.</text>
</comment>
<dbReference type="GO" id="GO:0006032">
    <property type="term" value="P:chitin catabolic process"/>
    <property type="evidence" value="ECO:0007669"/>
    <property type="project" value="UniProtKB-KW"/>
</dbReference>
<dbReference type="InterPro" id="IPR035986">
    <property type="entry name" value="PKD_dom_sf"/>
</dbReference>
<dbReference type="EMBL" id="BJXB01000004">
    <property type="protein sequence ID" value="GEM45688.1"/>
    <property type="molecule type" value="Genomic_DNA"/>
</dbReference>
<evidence type="ECO:0000313" key="10">
    <source>
        <dbReference type="EMBL" id="GEM45688.1"/>
    </source>
</evidence>
<dbReference type="InterPro" id="IPR000601">
    <property type="entry name" value="PKD_dom"/>
</dbReference>
<dbReference type="InterPro" id="IPR017853">
    <property type="entry name" value="GH"/>
</dbReference>
<dbReference type="GO" id="GO:0008843">
    <property type="term" value="F:endochitinase activity"/>
    <property type="evidence" value="ECO:0007669"/>
    <property type="project" value="UniProtKB-EC"/>
</dbReference>
<evidence type="ECO:0000256" key="3">
    <source>
        <dbReference type="ARBA" id="ARBA00012729"/>
    </source>
</evidence>
<dbReference type="InterPro" id="IPR011583">
    <property type="entry name" value="Chitinase_II/V-like_cat"/>
</dbReference>
<dbReference type="PANTHER" id="PTHR11177:SF317">
    <property type="entry name" value="CHITINASE 12-RELATED"/>
    <property type="match status" value="1"/>
</dbReference>
<dbReference type="GO" id="GO:0008061">
    <property type="term" value="F:chitin binding"/>
    <property type="evidence" value="ECO:0007669"/>
    <property type="project" value="InterPro"/>
</dbReference>
<dbReference type="AlphaFoldDB" id="A0A511MZL5"/>
<keyword evidence="6 7" id="KW-0326">Glycosidase</keyword>
<protein>
    <recommendedName>
        <fullName evidence="3">chitinase</fullName>
        <ecNumber evidence="3">3.2.1.14</ecNumber>
    </recommendedName>
</protein>
<evidence type="ECO:0000313" key="11">
    <source>
        <dbReference type="Proteomes" id="UP000321306"/>
    </source>
</evidence>
<comment type="catalytic activity">
    <reaction evidence="1">
        <text>Random endo-hydrolysis of N-acetyl-beta-D-glucosaminide (1-&gt;4)-beta-linkages in chitin and chitodextrins.</text>
        <dbReference type="EC" id="3.2.1.14"/>
    </reaction>
</comment>
<dbReference type="RefSeq" id="WP_146883198.1">
    <property type="nucleotide sequence ID" value="NZ_BJXB01000004.1"/>
</dbReference>
<evidence type="ECO:0000256" key="6">
    <source>
        <dbReference type="ARBA" id="ARBA00023295"/>
    </source>
</evidence>
<dbReference type="InterPro" id="IPR050314">
    <property type="entry name" value="Glycosyl_Hydrlase_18"/>
</dbReference>
<dbReference type="SMART" id="SM00636">
    <property type="entry name" value="Glyco_18"/>
    <property type="match status" value="1"/>
</dbReference>
<organism evidence="10 11">
    <name type="scientific">Deinococcus cellulosilyticus (strain DSM 18568 / NBRC 106333 / KACC 11606 / 5516J-15)</name>
    <dbReference type="NCBI Taxonomy" id="1223518"/>
    <lineage>
        <taxon>Bacteria</taxon>
        <taxon>Thermotogati</taxon>
        <taxon>Deinococcota</taxon>
        <taxon>Deinococci</taxon>
        <taxon>Deinococcales</taxon>
        <taxon>Deinococcaceae</taxon>
        <taxon>Deinococcus</taxon>
    </lineage>
</organism>
<dbReference type="PROSITE" id="PS50093">
    <property type="entry name" value="PKD"/>
    <property type="match status" value="1"/>
</dbReference>
<dbReference type="PROSITE" id="PS01095">
    <property type="entry name" value="GH18_1"/>
    <property type="match status" value="1"/>
</dbReference>
<dbReference type="GO" id="GO:0005975">
    <property type="term" value="P:carbohydrate metabolic process"/>
    <property type="evidence" value="ECO:0007669"/>
    <property type="project" value="InterPro"/>
</dbReference>
<dbReference type="PROSITE" id="PS51910">
    <property type="entry name" value="GH18_2"/>
    <property type="match status" value="1"/>
</dbReference>
<reference evidence="10 11" key="1">
    <citation type="submission" date="2019-07" db="EMBL/GenBank/DDBJ databases">
        <title>Whole genome shotgun sequence of Deinococcus cellulosilyticus NBRC 106333.</title>
        <authorList>
            <person name="Hosoyama A."/>
            <person name="Uohara A."/>
            <person name="Ohji S."/>
            <person name="Ichikawa N."/>
        </authorList>
    </citation>
    <scope>NUCLEOTIDE SEQUENCE [LARGE SCALE GENOMIC DNA]</scope>
    <source>
        <strain evidence="10 11">NBRC 106333</strain>
    </source>
</reference>
<evidence type="ECO:0000256" key="2">
    <source>
        <dbReference type="ARBA" id="ARBA00009121"/>
    </source>
</evidence>
<accession>A0A511MZL5</accession>
<evidence type="ECO:0000256" key="4">
    <source>
        <dbReference type="ARBA" id="ARBA00022801"/>
    </source>
</evidence>
<keyword evidence="5" id="KW-0624">Polysaccharide degradation</keyword>
<dbReference type="InterPro" id="IPR022409">
    <property type="entry name" value="PKD/Chitinase_dom"/>
</dbReference>
<evidence type="ECO:0000256" key="1">
    <source>
        <dbReference type="ARBA" id="ARBA00000822"/>
    </source>
</evidence>